<keyword evidence="5" id="KW-0407">Ion channel</keyword>
<dbReference type="PANTHER" id="PTHR18945">
    <property type="entry name" value="NEUROTRANSMITTER GATED ION CHANNEL"/>
    <property type="match status" value="1"/>
</dbReference>
<evidence type="ECO:0000256" key="3">
    <source>
        <dbReference type="ARBA" id="ARBA00022989"/>
    </source>
</evidence>
<protein>
    <submittedName>
        <fullName evidence="9">Neur_chan_LBD domain-containing protein</fullName>
    </submittedName>
</protein>
<dbReference type="SUPFAM" id="SSF90112">
    <property type="entry name" value="Neurotransmitter-gated ion-channel transmembrane pore"/>
    <property type="match status" value="1"/>
</dbReference>
<dbReference type="InterPro" id="IPR006029">
    <property type="entry name" value="Neurotrans-gated_channel_TM"/>
</dbReference>
<dbReference type="CDD" id="cd18997">
    <property type="entry name" value="LGIC_ECD_nAChR"/>
    <property type="match status" value="1"/>
</dbReference>
<dbReference type="Pfam" id="PF02932">
    <property type="entry name" value="Neur_chan_memb"/>
    <property type="match status" value="1"/>
</dbReference>
<evidence type="ECO:0000256" key="5">
    <source>
        <dbReference type="RuleBase" id="RU000687"/>
    </source>
</evidence>
<feature type="transmembrane region" description="Helical" evidence="5">
    <location>
        <begin position="493"/>
        <end position="511"/>
    </location>
</feature>
<evidence type="ECO:0000313" key="8">
    <source>
        <dbReference type="Proteomes" id="UP000036681"/>
    </source>
</evidence>
<dbReference type="Gene3D" id="1.20.58.390">
    <property type="entry name" value="Neurotransmitter-gated ion-channel transmembrane domain"/>
    <property type="match status" value="1"/>
</dbReference>
<dbReference type="InterPro" id="IPR036719">
    <property type="entry name" value="Neuro-gated_channel_TM_sf"/>
</dbReference>
<feature type="transmembrane region" description="Helical" evidence="5">
    <location>
        <begin position="260"/>
        <end position="282"/>
    </location>
</feature>
<dbReference type="InterPro" id="IPR018000">
    <property type="entry name" value="Neurotransmitter_ion_chnl_CS"/>
</dbReference>
<feature type="domain" description="Neurotransmitter-gated ion-channel ligand-binding" evidence="6">
    <location>
        <begin position="46"/>
        <end position="258"/>
    </location>
</feature>
<dbReference type="InterPro" id="IPR036734">
    <property type="entry name" value="Neur_chan_lig-bd_sf"/>
</dbReference>
<evidence type="ECO:0000256" key="4">
    <source>
        <dbReference type="ARBA" id="ARBA00023136"/>
    </source>
</evidence>
<keyword evidence="3 5" id="KW-1133">Transmembrane helix</keyword>
<proteinExistence type="inferred from homology"/>
<dbReference type="CDD" id="cd19051">
    <property type="entry name" value="LGIC_TM_cation"/>
    <property type="match status" value="1"/>
</dbReference>
<feature type="domain" description="Neurotransmitter-gated ion-channel transmembrane" evidence="7">
    <location>
        <begin position="265"/>
        <end position="509"/>
    </location>
</feature>
<evidence type="ECO:0000259" key="7">
    <source>
        <dbReference type="Pfam" id="PF02932"/>
    </source>
</evidence>
<keyword evidence="5" id="KW-0813">Transport</keyword>
<comment type="subcellular location">
    <subcellularLocation>
        <location evidence="1">Membrane</location>
        <topology evidence="1">Multi-pass membrane protein</topology>
    </subcellularLocation>
</comment>
<evidence type="ECO:0000256" key="1">
    <source>
        <dbReference type="ARBA" id="ARBA00004141"/>
    </source>
</evidence>
<keyword evidence="4 5" id="KW-0472">Membrane</keyword>
<dbReference type="Gene3D" id="2.70.170.10">
    <property type="entry name" value="Neurotransmitter-gated ion-channel ligand-binding domain"/>
    <property type="match status" value="1"/>
</dbReference>
<dbReference type="Pfam" id="PF02931">
    <property type="entry name" value="Neur_chan_LBD"/>
    <property type="match status" value="1"/>
</dbReference>
<evidence type="ECO:0000313" key="9">
    <source>
        <dbReference type="WBParaSite" id="ALUE_0001596501-mRNA-1"/>
    </source>
</evidence>
<dbReference type="InterPro" id="IPR006201">
    <property type="entry name" value="Neur_channel"/>
</dbReference>
<keyword evidence="5" id="KW-0406">Ion transport</keyword>
<sequence length="530" mass="61774">MLAAARILYSAFIAAWTFTLMALASFYLLHVRKPAKFKAQTVDERKTLLRELFRDYQKELRPSLTGLAPTNVTVQLYFKQIQKVRENDQIVTVYCWVEEYWLDEYLRWNPKDFGGISTLHVPAEMIWKPDLLVYNNADMNIRNNELQTNVRIDNTGRISLFRALITDISCDLNMQKFPFDHQICYIMLASWSYDGSQIMLHTVKDPANVTNPAALTHYIPNMEWKLIDFKYTVNLKYYECCPYPYPDISYFFAIKRNPSYYLFTLIVPSAFINIVTVIGFFTPYSSTGENSEKVSLGVTALLSLAIILMMVSDKLPATSNSVPLLGQYYIGLIFIMFTATYCTTWTLSVQMHGNAGRPIPHRIRAWLLNCTMGRYCIIAWFFGRELLNIQESIRMRLKKYDKLNELKRNFAQQFLNLQHHVLKIDEFSHHNSQSTSGELCKRHPSDEQTTTLASIIGEILTVVQSIKQDLLAYEHLRRTRKEWQMLARMLEKILMLFFIVFTTIFALVMLYDNQQLPLISESFMRDKGKS</sequence>
<dbReference type="FunFam" id="1.20.58.390:FF:000049">
    <property type="entry name" value="AcetylCholine Receptor"/>
    <property type="match status" value="1"/>
</dbReference>
<feature type="transmembrane region" description="Helical" evidence="5">
    <location>
        <begin position="6"/>
        <end position="29"/>
    </location>
</feature>
<dbReference type="PRINTS" id="PR00252">
    <property type="entry name" value="NRIONCHANNEL"/>
</dbReference>
<dbReference type="SUPFAM" id="SSF63712">
    <property type="entry name" value="Nicotinic receptor ligand binding domain-like"/>
    <property type="match status" value="1"/>
</dbReference>
<evidence type="ECO:0000256" key="2">
    <source>
        <dbReference type="ARBA" id="ARBA00022692"/>
    </source>
</evidence>
<dbReference type="AlphaFoldDB" id="A0A0M3ID91"/>
<dbReference type="InterPro" id="IPR038050">
    <property type="entry name" value="Neuro_actylchol_rec"/>
</dbReference>
<dbReference type="GO" id="GO:0016020">
    <property type="term" value="C:membrane"/>
    <property type="evidence" value="ECO:0007669"/>
    <property type="project" value="UniProtKB-SubCell"/>
</dbReference>
<dbReference type="GO" id="GO:0004888">
    <property type="term" value="F:transmembrane signaling receptor activity"/>
    <property type="evidence" value="ECO:0007669"/>
    <property type="project" value="InterPro"/>
</dbReference>
<dbReference type="InterPro" id="IPR006202">
    <property type="entry name" value="Neur_chan_lig-bd"/>
</dbReference>
<organism evidence="8 9">
    <name type="scientific">Ascaris lumbricoides</name>
    <name type="common">Giant roundworm</name>
    <dbReference type="NCBI Taxonomy" id="6252"/>
    <lineage>
        <taxon>Eukaryota</taxon>
        <taxon>Metazoa</taxon>
        <taxon>Ecdysozoa</taxon>
        <taxon>Nematoda</taxon>
        <taxon>Chromadorea</taxon>
        <taxon>Rhabditida</taxon>
        <taxon>Spirurina</taxon>
        <taxon>Ascaridomorpha</taxon>
        <taxon>Ascaridoidea</taxon>
        <taxon>Ascarididae</taxon>
        <taxon>Ascaris</taxon>
    </lineage>
</organism>
<keyword evidence="8" id="KW-1185">Reference proteome</keyword>
<reference evidence="9" key="1">
    <citation type="submission" date="2017-02" db="UniProtKB">
        <authorList>
            <consortium name="WormBaseParasite"/>
        </authorList>
    </citation>
    <scope>IDENTIFICATION</scope>
</reference>
<dbReference type="Proteomes" id="UP000036681">
    <property type="component" value="Unplaced"/>
</dbReference>
<accession>A0A0M3ID91</accession>
<dbReference type="FunFam" id="2.70.170.10:FF:000028">
    <property type="entry name" value="AcetylCholine Receptor"/>
    <property type="match status" value="1"/>
</dbReference>
<feature type="transmembrane region" description="Helical" evidence="5">
    <location>
        <begin position="324"/>
        <end position="346"/>
    </location>
</feature>
<comment type="similarity">
    <text evidence="5">Belongs to the ligand-gated ion channel (TC 1.A.9) family.</text>
</comment>
<evidence type="ECO:0000259" key="6">
    <source>
        <dbReference type="Pfam" id="PF02931"/>
    </source>
</evidence>
<keyword evidence="2 5" id="KW-0812">Transmembrane</keyword>
<name>A0A0M3ID91_ASCLU</name>
<dbReference type="GO" id="GO:0005230">
    <property type="term" value="F:extracellular ligand-gated monoatomic ion channel activity"/>
    <property type="evidence" value="ECO:0007669"/>
    <property type="project" value="InterPro"/>
</dbReference>
<dbReference type="PROSITE" id="PS00236">
    <property type="entry name" value="NEUROTR_ION_CHANNEL"/>
    <property type="match status" value="1"/>
</dbReference>
<feature type="transmembrane region" description="Helical" evidence="5">
    <location>
        <begin position="294"/>
        <end position="312"/>
    </location>
</feature>
<dbReference type="WBParaSite" id="ALUE_0001596501-mRNA-1">
    <property type="protein sequence ID" value="ALUE_0001596501-mRNA-1"/>
    <property type="gene ID" value="ALUE_0001596501"/>
</dbReference>